<feature type="domain" description="F-box associated beta-propeller type 1" evidence="1">
    <location>
        <begin position="43"/>
        <end position="259"/>
    </location>
</feature>
<dbReference type="Pfam" id="PF07734">
    <property type="entry name" value="FBA_1"/>
    <property type="match status" value="1"/>
</dbReference>
<dbReference type="InterPro" id="IPR011043">
    <property type="entry name" value="Gal_Oxase/kelch_b-propeller"/>
</dbReference>
<sequence>MMSNPHRLLVKRCVGNTNNDGTIYLSAINFCDNHIENLYLPFFEEYQYYVGSSCGGFLYFDDLHGHVIVWNPTTKEMKTLPPSHVERPSGISWTMCKGGGFGYDSKSDDYKFIRYMTHIYEEEEEDENEEEGYARMVYRGFTTQVELYSYNSDSWREISHDPSMTSISYRGSAYVDGCLYWLGLRHVPAFVYCVEAFDFANEAFSSFALPTTMVSEDWVPDFVDLDGSLGAIICPNKGISKPVELWVFSTQMLWTKVFDVVLSGVERPLGLGENGRLLFFEGIIDNSDGQQIQLLVYDRTTQELKKLDIYDYPRGGLNILSYVETTAPLPKAKK</sequence>
<dbReference type="PANTHER" id="PTHR31672">
    <property type="entry name" value="BNACNNG10540D PROTEIN"/>
    <property type="match status" value="1"/>
</dbReference>
<dbReference type="InterPro" id="IPR006527">
    <property type="entry name" value="F-box-assoc_dom_typ1"/>
</dbReference>
<comment type="caution">
    <text evidence="2">The sequence shown here is derived from an EMBL/GenBank/DDBJ whole genome shotgun (WGS) entry which is preliminary data.</text>
</comment>
<dbReference type="EMBL" id="SDAM02000081">
    <property type="protein sequence ID" value="KAH6831826.1"/>
    <property type="molecule type" value="Genomic_DNA"/>
</dbReference>
<dbReference type="InterPro" id="IPR017451">
    <property type="entry name" value="F-box-assoc_interact_dom"/>
</dbReference>
<dbReference type="NCBIfam" id="TIGR01640">
    <property type="entry name" value="F_box_assoc_1"/>
    <property type="match status" value="1"/>
</dbReference>
<evidence type="ECO:0000313" key="3">
    <source>
        <dbReference type="Proteomes" id="UP001190926"/>
    </source>
</evidence>
<evidence type="ECO:0000259" key="1">
    <source>
        <dbReference type="Pfam" id="PF07734"/>
    </source>
</evidence>
<dbReference type="PANTHER" id="PTHR31672:SF13">
    <property type="entry name" value="F-BOX PROTEIN CPR30-LIKE"/>
    <property type="match status" value="1"/>
</dbReference>
<dbReference type="SUPFAM" id="SSF50965">
    <property type="entry name" value="Galactose oxidase, central domain"/>
    <property type="match status" value="1"/>
</dbReference>
<accession>A0AAD4JDI1</accession>
<organism evidence="2 3">
    <name type="scientific">Perilla frutescens var. hirtella</name>
    <name type="common">Perilla citriodora</name>
    <name type="synonym">Perilla setoyensis</name>
    <dbReference type="NCBI Taxonomy" id="608512"/>
    <lineage>
        <taxon>Eukaryota</taxon>
        <taxon>Viridiplantae</taxon>
        <taxon>Streptophyta</taxon>
        <taxon>Embryophyta</taxon>
        <taxon>Tracheophyta</taxon>
        <taxon>Spermatophyta</taxon>
        <taxon>Magnoliopsida</taxon>
        <taxon>eudicotyledons</taxon>
        <taxon>Gunneridae</taxon>
        <taxon>Pentapetalae</taxon>
        <taxon>asterids</taxon>
        <taxon>lamiids</taxon>
        <taxon>Lamiales</taxon>
        <taxon>Lamiaceae</taxon>
        <taxon>Nepetoideae</taxon>
        <taxon>Elsholtzieae</taxon>
        <taxon>Perilla</taxon>
    </lineage>
</organism>
<protein>
    <recommendedName>
        <fullName evidence="1">F-box associated beta-propeller type 1 domain-containing protein</fullName>
    </recommendedName>
</protein>
<keyword evidence="3" id="KW-1185">Reference proteome</keyword>
<reference evidence="2 3" key="1">
    <citation type="journal article" date="2021" name="Nat. Commun.">
        <title>Incipient diploidization of the medicinal plant Perilla within 10,000 years.</title>
        <authorList>
            <person name="Zhang Y."/>
            <person name="Shen Q."/>
            <person name="Leng L."/>
            <person name="Zhang D."/>
            <person name="Chen S."/>
            <person name="Shi Y."/>
            <person name="Ning Z."/>
            <person name="Chen S."/>
        </authorList>
    </citation>
    <scope>NUCLEOTIDE SEQUENCE [LARGE SCALE GENOMIC DNA]</scope>
    <source>
        <strain evidence="3">cv. PC099</strain>
    </source>
</reference>
<dbReference type="InterPro" id="IPR050796">
    <property type="entry name" value="SCF_F-box_component"/>
</dbReference>
<dbReference type="AlphaFoldDB" id="A0AAD4JDI1"/>
<name>A0AAD4JDI1_PERFH</name>
<dbReference type="Proteomes" id="UP001190926">
    <property type="component" value="Unassembled WGS sequence"/>
</dbReference>
<evidence type="ECO:0000313" key="2">
    <source>
        <dbReference type="EMBL" id="KAH6831826.1"/>
    </source>
</evidence>
<gene>
    <name evidence="2" type="ORF">C2S53_008319</name>
</gene>
<proteinExistence type="predicted"/>